<name>A0ABV7YUX9_9BACT</name>
<feature type="transmembrane region" description="Helical" evidence="6">
    <location>
        <begin position="55"/>
        <end position="72"/>
    </location>
</feature>
<dbReference type="PANTHER" id="PTHR31885">
    <property type="entry name" value="GH04784P"/>
    <property type="match status" value="1"/>
</dbReference>
<proteinExistence type="inferred from homology"/>
<evidence type="ECO:0000256" key="2">
    <source>
        <dbReference type="ARBA" id="ARBA00007375"/>
    </source>
</evidence>
<feature type="transmembrane region" description="Helical" evidence="6">
    <location>
        <begin position="183"/>
        <end position="202"/>
    </location>
</feature>
<keyword evidence="8" id="KW-1185">Reference proteome</keyword>
<comment type="caution">
    <text evidence="7">The sequence shown here is derived from an EMBL/GenBank/DDBJ whole genome shotgun (WGS) entry which is preliminary data.</text>
</comment>
<feature type="transmembrane region" description="Helical" evidence="6">
    <location>
        <begin position="29"/>
        <end position="48"/>
    </location>
</feature>
<feature type="transmembrane region" description="Helical" evidence="6">
    <location>
        <begin position="78"/>
        <end position="97"/>
    </location>
</feature>
<dbReference type="InterPro" id="IPR012506">
    <property type="entry name" value="TMEM86B-like"/>
</dbReference>
<keyword evidence="4 6" id="KW-1133">Transmembrane helix</keyword>
<comment type="subcellular location">
    <subcellularLocation>
        <location evidence="1">Membrane</location>
        <topology evidence="1">Multi-pass membrane protein</topology>
    </subcellularLocation>
</comment>
<evidence type="ECO:0000256" key="6">
    <source>
        <dbReference type="SAM" id="Phobius"/>
    </source>
</evidence>
<evidence type="ECO:0000256" key="1">
    <source>
        <dbReference type="ARBA" id="ARBA00004141"/>
    </source>
</evidence>
<feature type="transmembrane region" description="Helical" evidence="6">
    <location>
        <begin position="157"/>
        <end position="177"/>
    </location>
</feature>
<dbReference type="RefSeq" id="WP_379836012.1">
    <property type="nucleotide sequence ID" value="NZ_JBHRYQ010000001.1"/>
</dbReference>
<feature type="transmembrane region" description="Helical" evidence="6">
    <location>
        <begin position="7"/>
        <end position="23"/>
    </location>
</feature>
<reference evidence="8" key="1">
    <citation type="journal article" date="2019" name="Int. J. Syst. Evol. Microbiol.">
        <title>The Global Catalogue of Microorganisms (GCM) 10K type strain sequencing project: providing services to taxonomists for standard genome sequencing and annotation.</title>
        <authorList>
            <consortium name="The Broad Institute Genomics Platform"/>
            <consortium name="The Broad Institute Genome Sequencing Center for Infectious Disease"/>
            <person name="Wu L."/>
            <person name="Ma J."/>
        </authorList>
    </citation>
    <scope>NUCLEOTIDE SEQUENCE [LARGE SCALE GENOMIC DNA]</scope>
    <source>
        <strain evidence="8">CECT 7956</strain>
    </source>
</reference>
<keyword evidence="5 6" id="KW-0472">Membrane</keyword>
<evidence type="ECO:0000256" key="4">
    <source>
        <dbReference type="ARBA" id="ARBA00022989"/>
    </source>
</evidence>
<evidence type="ECO:0000313" key="8">
    <source>
        <dbReference type="Proteomes" id="UP001595616"/>
    </source>
</evidence>
<accession>A0ABV7YUX9</accession>
<evidence type="ECO:0000313" key="7">
    <source>
        <dbReference type="EMBL" id="MFC3810145.1"/>
    </source>
</evidence>
<comment type="similarity">
    <text evidence="2">Belongs to the TMEM86 family.</text>
</comment>
<feature type="transmembrane region" description="Helical" evidence="6">
    <location>
        <begin position="127"/>
        <end position="145"/>
    </location>
</feature>
<organism evidence="7 8">
    <name type="scientific">Lacihabitans lacunae</name>
    <dbReference type="NCBI Taxonomy" id="1028214"/>
    <lineage>
        <taxon>Bacteria</taxon>
        <taxon>Pseudomonadati</taxon>
        <taxon>Bacteroidota</taxon>
        <taxon>Cytophagia</taxon>
        <taxon>Cytophagales</taxon>
        <taxon>Leadbetterellaceae</taxon>
        <taxon>Lacihabitans</taxon>
    </lineage>
</organism>
<dbReference type="Proteomes" id="UP001595616">
    <property type="component" value="Unassembled WGS sequence"/>
</dbReference>
<gene>
    <name evidence="7" type="ORF">ACFOOI_05735</name>
</gene>
<keyword evidence="3 6" id="KW-0812">Transmembrane</keyword>
<dbReference type="Pfam" id="PF07947">
    <property type="entry name" value="YhhN"/>
    <property type="match status" value="1"/>
</dbReference>
<evidence type="ECO:0000256" key="5">
    <source>
        <dbReference type="ARBA" id="ARBA00023136"/>
    </source>
</evidence>
<dbReference type="PANTHER" id="PTHR31885:SF6">
    <property type="entry name" value="GH04784P"/>
    <property type="match status" value="1"/>
</dbReference>
<feature type="transmembrane region" description="Helical" evidence="6">
    <location>
        <begin position="104"/>
        <end position="121"/>
    </location>
</feature>
<protein>
    <submittedName>
        <fullName evidence="7">Lysoplasmalogenase</fullName>
    </submittedName>
</protein>
<sequence length="222" mass="25526">MKINFKSISIAYFILLVIEIWLSENQIKLGIYFTKPLLMPFLMFLGMRHQLKNKILYLALFFSFLGDVFLMFDKEIFFLLGLSSFLLAQLSYIKLFGLHKNLKIIPSLIFAVYSVTYISILKPALPNGMLIPVVLYCISLTLMGISALNRNILSKGYFAVLIGAILFIISDSIIAYTKFLNPIAFSSFWVMSTYGIAQWLIVKGWLDYELDQELKSTKMMIF</sequence>
<evidence type="ECO:0000256" key="3">
    <source>
        <dbReference type="ARBA" id="ARBA00022692"/>
    </source>
</evidence>
<dbReference type="EMBL" id="JBHRYQ010000001">
    <property type="protein sequence ID" value="MFC3810145.1"/>
    <property type="molecule type" value="Genomic_DNA"/>
</dbReference>